<dbReference type="PANTHER" id="PTHR10527">
    <property type="entry name" value="IMPORTIN BETA"/>
    <property type="match status" value="1"/>
</dbReference>
<dbReference type="Gene3D" id="1.25.10.10">
    <property type="entry name" value="Leucine-rich Repeat Variant"/>
    <property type="match status" value="1"/>
</dbReference>
<dbReference type="Gramene" id="OIW14146">
    <property type="protein sequence ID" value="OIW14146"/>
    <property type="gene ID" value="TanjilG_21286"/>
</dbReference>
<keyword evidence="8" id="KW-1185">Reference proteome</keyword>
<dbReference type="InterPro" id="IPR040122">
    <property type="entry name" value="Importin_beta"/>
</dbReference>
<evidence type="ECO:0000256" key="6">
    <source>
        <dbReference type="SAM" id="MobiDB-lite"/>
    </source>
</evidence>
<keyword evidence="2" id="KW-0813">Transport</keyword>
<evidence type="ECO:0000256" key="4">
    <source>
        <dbReference type="ARBA" id="ARBA00022737"/>
    </source>
</evidence>
<proteinExistence type="predicted"/>
<sequence>MEESSSSRRRNFSTMEASSSSEPPRPSSPSFSPPYSPPYSAPYSPPLLDSPPRDPNAPPRDPYRDPDSPCPPRIPYYQLVSEKRRKIECKRDQSILHSLDIQPTATSLLESNSVELLEIFINEMIQNPENKSLVQMFDSLAFHYPNSFSLKLARLLLLDPPLRIRNEVVLLLNETLAQTHRNDLHKISSGVLLKLKESILESFKIELEEVLLPLMSETVANLASRIYAYPLGGWLELLQYIVSCISLNSYDDDSVLMQRKGLMLLADLSSSNVQNGDFWKNHYRDLYENLLARFVVENPNENLQALTFNALHTMMGMAQSLGESEIGSAIFSMLLDCIGHHSNEDIVLKRVQDLGNFFPKDVVGVMNGKEERVFQVMLQIAENEVASEELRYAAVNALQELDGAKVGLMKKLIKELSYDDAQRVLKVSLYFLLGIEDDPLWFEFEMKRSVFAGLSARFKLGESLLNWLSFEGDGSMIVPMAIESLKTTYSASIDWRKRHAGMIVIAALADGQKYEVMMCFVEIEKLLIESLHDRHHRVLWAAINTLRRLTERSLLPQAHYKYHMKFLSELIAIIKSTSYPQIQVEAVLAIRLLVTNCHLESMASFGEELVIVMLELLKNEKEKIQEEAVDTLKSVAVLIPTNFRKHCNATTITLSAILFEDHSIPKKLLRAKSLECISSILLTNAFVDFNKQDAVDFMDSLMSLEGILHRRDYLVRTHILKVQLCLFEFNNRSFIMRTPPSLPTFSSTAITMQALDQFCQFLGQDIDSYIIKLMPMLVRSAQLDLDLKSNMPANDSSLFENERVQALNVLSNFAVRSSEVFSPHMPWVSKIFRRWLSCPSSETQKASVSALPNLLLSVNSGENDELKQCTLHNSIVQSLVEALHKETDDTMSISMLKTLLTCIQISAPAFTPELIKMIVDEINHILSMWSQKVIESVRAQEAGIPGTSEGESEYLPDEEIIQNAKLLITTMVEIFEDGLSQFVDDLFSTVAHLWGNDFPDRVKAIAVSIFNIIAPNFPDKLQLYHDIYTYELLKTRDNSLHAQLESARGIGICAMFGGHYFKTIVNVAISRLYSLIDNGLAITGEESRDGAMISDMAVSSLGKILEFHRENIDGPECPEVCSFLFFEKQVIQGWLNFFPLTTDLHEARNAHGLLCSMLKRKDADVLGPNKENLPQIVSILRAILLRSEELVTEETFAEIIEFLSSHDGGL</sequence>
<dbReference type="STRING" id="3871.A0A4P1RMM5"/>
<protein>
    <recommendedName>
        <fullName evidence="9">Importin N-terminal domain-containing protein</fullName>
    </recommendedName>
</protein>
<dbReference type="Proteomes" id="UP000188354">
    <property type="component" value="Chromosome LG04"/>
</dbReference>
<feature type="region of interest" description="Disordered" evidence="6">
    <location>
        <begin position="1"/>
        <end position="75"/>
    </location>
</feature>
<organism evidence="7 8">
    <name type="scientific">Lupinus angustifolius</name>
    <name type="common">Narrow-leaved blue lupine</name>
    <dbReference type="NCBI Taxonomy" id="3871"/>
    <lineage>
        <taxon>Eukaryota</taxon>
        <taxon>Viridiplantae</taxon>
        <taxon>Streptophyta</taxon>
        <taxon>Embryophyta</taxon>
        <taxon>Tracheophyta</taxon>
        <taxon>Spermatophyta</taxon>
        <taxon>Magnoliopsida</taxon>
        <taxon>eudicotyledons</taxon>
        <taxon>Gunneridae</taxon>
        <taxon>Pentapetalae</taxon>
        <taxon>rosids</taxon>
        <taxon>fabids</taxon>
        <taxon>Fabales</taxon>
        <taxon>Fabaceae</taxon>
        <taxon>Papilionoideae</taxon>
        <taxon>50 kb inversion clade</taxon>
        <taxon>genistoids sensu lato</taxon>
        <taxon>core genistoids</taxon>
        <taxon>Genisteae</taxon>
        <taxon>Lupinus</taxon>
    </lineage>
</organism>
<evidence type="ECO:0000313" key="7">
    <source>
        <dbReference type="EMBL" id="OIW14146.1"/>
    </source>
</evidence>
<evidence type="ECO:0000256" key="2">
    <source>
        <dbReference type="ARBA" id="ARBA00022448"/>
    </source>
</evidence>
<feature type="compositionally biased region" description="Pro residues" evidence="6">
    <location>
        <begin position="23"/>
        <end position="60"/>
    </location>
</feature>
<dbReference type="InterPro" id="IPR016024">
    <property type="entry name" value="ARM-type_fold"/>
</dbReference>
<keyword evidence="4" id="KW-0677">Repeat</keyword>
<dbReference type="SUPFAM" id="SSF48371">
    <property type="entry name" value="ARM repeat"/>
    <property type="match status" value="2"/>
</dbReference>
<keyword evidence="3" id="KW-0963">Cytoplasm</keyword>
<accession>A0A4P1RMM5</accession>
<evidence type="ECO:0000256" key="3">
    <source>
        <dbReference type="ARBA" id="ARBA00022490"/>
    </source>
</evidence>
<evidence type="ECO:0000256" key="1">
    <source>
        <dbReference type="ARBA" id="ARBA00004496"/>
    </source>
</evidence>
<dbReference type="EMBL" id="CM007364">
    <property type="protein sequence ID" value="OIW14146.1"/>
    <property type="molecule type" value="Genomic_DNA"/>
</dbReference>
<keyword evidence="5" id="KW-0653">Protein transport</keyword>
<dbReference type="GO" id="GO:0005737">
    <property type="term" value="C:cytoplasm"/>
    <property type="evidence" value="ECO:0007669"/>
    <property type="project" value="UniProtKB-SubCell"/>
</dbReference>
<evidence type="ECO:0000256" key="5">
    <source>
        <dbReference type="ARBA" id="ARBA00022927"/>
    </source>
</evidence>
<comment type="subcellular location">
    <subcellularLocation>
        <location evidence="1">Cytoplasm</location>
    </subcellularLocation>
</comment>
<name>A0A4P1RMM5_LUPAN</name>
<reference evidence="7 8" key="1">
    <citation type="journal article" date="2017" name="Plant Biotechnol. J.">
        <title>A comprehensive draft genome sequence for lupin (Lupinus angustifolius), an emerging health food: insights into plant-microbe interactions and legume evolution.</title>
        <authorList>
            <person name="Hane J.K."/>
            <person name="Ming Y."/>
            <person name="Kamphuis L.G."/>
            <person name="Nelson M.N."/>
            <person name="Garg G."/>
            <person name="Atkins C.A."/>
            <person name="Bayer P.E."/>
            <person name="Bravo A."/>
            <person name="Bringans S."/>
            <person name="Cannon S."/>
            <person name="Edwards D."/>
            <person name="Foley R."/>
            <person name="Gao L.L."/>
            <person name="Harrison M.J."/>
            <person name="Huang W."/>
            <person name="Hurgobin B."/>
            <person name="Li S."/>
            <person name="Liu C.W."/>
            <person name="McGrath A."/>
            <person name="Morahan G."/>
            <person name="Murray J."/>
            <person name="Weller J."/>
            <person name="Jian J."/>
            <person name="Singh K.B."/>
        </authorList>
    </citation>
    <scope>NUCLEOTIDE SEQUENCE [LARGE SCALE GENOMIC DNA]</scope>
    <source>
        <strain evidence="8">cv. Tanjil</strain>
        <tissue evidence="7">Whole plant</tissue>
    </source>
</reference>
<dbReference type="GO" id="GO:0006606">
    <property type="term" value="P:protein import into nucleus"/>
    <property type="evidence" value="ECO:0007669"/>
    <property type="project" value="InterPro"/>
</dbReference>
<evidence type="ECO:0008006" key="9">
    <source>
        <dbReference type="Google" id="ProtNLM"/>
    </source>
</evidence>
<gene>
    <name evidence="7" type="ORF">TanjilG_21286</name>
</gene>
<evidence type="ECO:0000313" key="8">
    <source>
        <dbReference type="Proteomes" id="UP000188354"/>
    </source>
</evidence>
<dbReference type="InterPro" id="IPR011989">
    <property type="entry name" value="ARM-like"/>
</dbReference>
<dbReference type="AlphaFoldDB" id="A0A4P1RMM5"/>